<protein>
    <submittedName>
        <fullName evidence="3">Uncharacterized protein</fullName>
    </submittedName>
</protein>
<keyword evidence="1" id="KW-0175">Coiled coil</keyword>
<feature type="coiled-coil region" evidence="1">
    <location>
        <begin position="205"/>
        <end position="320"/>
    </location>
</feature>
<gene>
    <name evidence="3" type="ORF">D7I46_06920</name>
</gene>
<keyword evidence="2" id="KW-0472">Membrane</keyword>
<dbReference type="KEGG" id="lact:D7I46_06920"/>
<keyword evidence="2" id="KW-0812">Transmembrane</keyword>
<dbReference type="AlphaFoldDB" id="A0A387BIW9"/>
<feature type="transmembrane region" description="Helical" evidence="2">
    <location>
        <begin position="76"/>
        <end position="100"/>
    </location>
</feature>
<feature type="transmembrane region" description="Helical" evidence="2">
    <location>
        <begin position="18"/>
        <end position="36"/>
    </location>
</feature>
<proteinExistence type="predicted"/>
<keyword evidence="4" id="KW-1185">Reference proteome</keyword>
<dbReference type="EMBL" id="CP032627">
    <property type="protein sequence ID" value="AYG00850.1"/>
    <property type="molecule type" value="Genomic_DNA"/>
</dbReference>
<feature type="transmembrane region" description="Helical" evidence="2">
    <location>
        <begin position="135"/>
        <end position="154"/>
    </location>
</feature>
<organism evidence="3 4">
    <name type="scientific">Lactococcus allomyrinae</name>
    <dbReference type="NCBI Taxonomy" id="2419773"/>
    <lineage>
        <taxon>Bacteria</taxon>
        <taxon>Bacillati</taxon>
        <taxon>Bacillota</taxon>
        <taxon>Bacilli</taxon>
        <taxon>Lactobacillales</taxon>
        <taxon>Streptococcaceae</taxon>
        <taxon>Lactococcus</taxon>
    </lineage>
</organism>
<evidence type="ECO:0000313" key="3">
    <source>
        <dbReference type="EMBL" id="AYG00850.1"/>
    </source>
</evidence>
<dbReference type="OrthoDB" id="2242989at2"/>
<dbReference type="Proteomes" id="UP000269374">
    <property type="component" value="Chromosome"/>
</dbReference>
<keyword evidence="2" id="KW-1133">Transmembrane helix</keyword>
<evidence type="ECO:0000313" key="4">
    <source>
        <dbReference type="Proteomes" id="UP000269374"/>
    </source>
</evidence>
<evidence type="ECO:0000256" key="2">
    <source>
        <dbReference type="SAM" id="Phobius"/>
    </source>
</evidence>
<accession>A0A387BIW9</accession>
<evidence type="ECO:0000256" key="1">
    <source>
        <dbReference type="SAM" id="Coils"/>
    </source>
</evidence>
<reference evidence="3 4" key="1">
    <citation type="submission" date="2018-09" db="EMBL/GenBank/DDBJ databases">
        <title>Genome sequencing of strain 1JSPR-7.</title>
        <authorList>
            <person name="Heo J."/>
            <person name="Kim S.-J."/>
            <person name="Kwon S.-W."/>
        </authorList>
    </citation>
    <scope>NUCLEOTIDE SEQUENCE [LARGE SCALE GENOMIC DNA]</scope>
    <source>
        <strain evidence="3 4">1JSPR-7</strain>
    </source>
</reference>
<sequence>MRSEVLRENKNVLKSRGLFYWLLIVALFLKVIYIYLEIKSIFYLDYVLQGFVLTILTPALFTAILMGFASFIRKQWLYYCISTGVSLIGSALLFMGLMYYRLQTHFIFFPRKIATASRVSEVQHNFFTILHVGDFIFVFDFVIVLFVFLVLLVFSRQNGSKLKVEARATLEDYQKMTSSLHLALNQAKKELAHQKAFLGQLKDGNGRLKDNNVKLLQKKALLQEKCSNSQPGLQKELVYLQAENTNLSEGMKKWKVRIKQLEQMEVQKRAELREYRKNHVTIAEKIERLSEEKKKIENTLDFAEKNKFEALARLEQAKEIAQNVYEEMLSYSVK</sequence>
<name>A0A387BIW9_9LACT</name>
<feature type="transmembrane region" description="Helical" evidence="2">
    <location>
        <begin position="48"/>
        <end position="69"/>
    </location>
</feature>